<evidence type="ECO:0000256" key="19">
    <source>
        <dbReference type="SAM" id="Phobius"/>
    </source>
</evidence>
<dbReference type="STRING" id="4072.A0A2G2Z3M7"/>
<comment type="subcellular location">
    <subcellularLocation>
        <location evidence="2">Mitochondrion inner membrane</location>
        <topology evidence="2">Peripheral membrane protein</topology>
        <orientation evidence="2">Matrix side</orientation>
    </subcellularLocation>
</comment>
<dbReference type="GO" id="GO:0016024">
    <property type="term" value="P:CDP-diacylglycerol biosynthetic process"/>
    <property type="evidence" value="ECO:0007669"/>
    <property type="project" value="UniProtKB-UniPathway"/>
</dbReference>
<dbReference type="Gramene" id="PHT76554">
    <property type="protein sequence ID" value="PHT76554"/>
    <property type="gene ID" value="T459_20076"/>
</dbReference>
<dbReference type="Pfam" id="PF09139">
    <property type="entry name" value="Tam41_Mmp37"/>
    <property type="match status" value="2"/>
</dbReference>
<evidence type="ECO:0000313" key="20">
    <source>
        <dbReference type="EMBL" id="PHT76554.1"/>
    </source>
</evidence>
<gene>
    <name evidence="20" type="ORF">T459_20076</name>
</gene>
<keyword evidence="10" id="KW-0548">Nucleotidyltransferase</keyword>
<evidence type="ECO:0000256" key="1">
    <source>
        <dbReference type="ARBA" id="ARBA00001946"/>
    </source>
</evidence>
<evidence type="ECO:0000256" key="13">
    <source>
        <dbReference type="ARBA" id="ARBA00023098"/>
    </source>
</evidence>
<dbReference type="EMBL" id="AYRZ02000007">
    <property type="protein sequence ID" value="PHT76554.1"/>
    <property type="molecule type" value="Genomic_DNA"/>
</dbReference>
<comment type="similarity">
    <text evidence="5">Belongs to the TAM41 family.</text>
</comment>
<organism evidence="20 21">
    <name type="scientific">Capsicum annuum</name>
    <name type="common">Capsicum pepper</name>
    <dbReference type="NCBI Taxonomy" id="4072"/>
    <lineage>
        <taxon>Eukaryota</taxon>
        <taxon>Viridiplantae</taxon>
        <taxon>Streptophyta</taxon>
        <taxon>Embryophyta</taxon>
        <taxon>Tracheophyta</taxon>
        <taxon>Spermatophyta</taxon>
        <taxon>Magnoliopsida</taxon>
        <taxon>eudicotyledons</taxon>
        <taxon>Gunneridae</taxon>
        <taxon>Pentapetalae</taxon>
        <taxon>asterids</taxon>
        <taxon>lamiids</taxon>
        <taxon>Solanales</taxon>
        <taxon>Solanaceae</taxon>
        <taxon>Solanoideae</taxon>
        <taxon>Capsiceae</taxon>
        <taxon>Capsicum</taxon>
    </lineage>
</organism>
<evidence type="ECO:0000256" key="2">
    <source>
        <dbReference type="ARBA" id="ARBA00004443"/>
    </source>
</evidence>
<dbReference type="Proteomes" id="UP000222542">
    <property type="component" value="Unassembled WGS sequence"/>
</dbReference>
<evidence type="ECO:0000256" key="6">
    <source>
        <dbReference type="ARBA" id="ARBA00012487"/>
    </source>
</evidence>
<evidence type="ECO:0000256" key="12">
    <source>
        <dbReference type="ARBA" id="ARBA00022842"/>
    </source>
</evidence>
<keyword evidence="12" id="KW-0460">Magnesium</keyword>
<dbReference type="PANTHER" id="PTHR13619:SF0">
    <property type="entry name" value="PHOSPHATIDATE CYTIDYLYLTRANSFERASE, MITOCHONDRIAL"/>
    <property type="match status" value="1"/>
</dbReference>
<dbReference type="GO" id="GO:0005743">
    <property type="term" value="C:mitochondrial inner membrane"/>
    <property type="evidence" value="ECO:0007669"/>
    <property type="project" value="UniProtKB-SubCell"/>
</dbReference>
<keyword evidence="17" id="KW-1208">Phospholipid metabolism</keyword>
<evidence type="ECO:0000256" key="3">
    <source>
        <dbReference type="ARBA" id="ARBA00005119"/>
    </source>
</evidence>
<sequence length="125" mass="14139">MARSPWWSKDNYIADDIGVGVHFNPFVSCNNKMVKYGVVQMHDLIQDILGWERSQMAMKLGDERILDDTGRVTQQVMIGSKEQAAECMKRIVRRKVMFSSTRQAVAGLLIAGAVHGVRYVANKMH</sequence>
<dbReference type="GO" id="GO:0004605">
    <property type="term" value="F:phosphatidate cytidylyltransferase activity"/>
    <property type="evidence" value="ECO:0007669"/>
    <property type="project" value="UniProtKB-EC"/>
</dbReference>
<comment type="pathway">
    <text evidence="3">Phospholipid metabolism; CDP-diacylglycerol biosynthesis; CDP-diacylglycerol from sn-glycerol 3-phosphate: step 3/3.</text>
</comment>
<evidence type="ECO:0000256" key="14">
    <source>
        <dbReference type="ARBA" id="ARBA00023128"/>
    </source>
</evidence>
<evidence type="ECO:0000256" key="17">
    <source>
        <dbReference type="ARBA" id="ARBA00023264"/>
    </source>
</evidence>
<evidence type="ECO:0000313" key="21">
    <source>
        <dbReference type="Proteomes" id="UP000222542"/>
    </source>
</evidence>
<dbReference type="EC" id="2.7.7.41" evidence="6"/>
<dbReference type="InterPro" id="IPR015222">
    <property type="entry name" value="Tam41"/>
</dbReference>
<dbReference type="GO" id="GO:0032049">
    <property type="term" value="P:cardiolipin biosynthetic process"/>
    <property type="evidence" value="ECO:0007669"/>
    <property type="project" value="InterPro"/>
</dbReference>
<evidence type="ECO:0000256" key="16">
    <source>
        <dbReference type="ARBA" id="ARBA00023209"/>
    </source>
</evidence>
<keyword evidence="14" id="KW-0496">Mitochondrion</keyword>
<comment type="caution">
    <text evidence="20">The sequence shown here is derived from an EMBL/GenBank/DDBJ whole genome shotgun (WGS) entry which is preliminary data.</text>
</comment>
<comment type="cofactor">
    <cofactor evidence="1">
        <name>Mg(2+)</name>
        <dbReference type="ChEBI" id="CHEBI:18420"/>
    </cofactor>
</comment>
<keyword evidence="8" id="KW-0444">Lipid biosynthesis</keyword>
<evidence type="ECO:0000256" key="7">
    <source>
        <dbReference type="ARBA" id="ARBA00018337"/>
    </source>
</evidence>
<accession>A0A2G2Z3M7</accession>
<reference evidence="20 21" key="2">
    <citation type="journal article" date="2017" name="Genome Biol.">
        <title>New reference genome sequences of hot pepper reveal the massive evolution of plant disease-resistance genes by retroduplication.</title>
        <authorList>
            <person name="Kim S."/>
            <person name="Park J."/>
            <person name="Yeom S.I."/>
            <person name="Kim Y.M."/>
            <person name="Seo E."/>
            <person name="Kim K.T."/>
            <person name="Kim M.S."/>
            <person name="Lee J.M."/>
            <person name="Cheong K."/>
            <person name="Shin H.S."/>
            <person name="Kim S.B."/>
            <person name="Han K."/>
            <person name="Lee J."/>
            <person name="Park M."/>
            <person name="Lee H.A."/>
            <person name="Lee H.Y."/>
            <person name="Lee Y."/>
            <person name="Oh S."/>
            <person name="Lee J.H."/>
            <person name="Choi E."/>
            <person name="Choi E."/>
            <person name="Lee S.E."/>
            <person name="Jeon J."/>
            <person name="Kim H."/>
            <person name="Choi G."/>
            <person name="Song H."/>
            <person name="Lee J."/>
            <person name="Lee S.C."/>
            <person name="Kwon J.K."/>
            <person name="Lee H.Y."/>
            <person name="Koo N."/>
            <person name="Hong Y."/>
            <person name="Kim R.W."/>
            <person name="Kang W.H."/>
            <person name="Huh J.H."/>
            <person name="Kang B.C."/>
            <person name="Yang T.J."/>
            <person name="Lee Y.H."/>
            <person name="Bennetzen J.L."/>
            <person name="Choi D."/>
        </authorList>
    </citation>
    <scope>NUCLEOTIDE SEQUENCE [LARGE SCALE GENOMIC DNA]</scope>
    <source>
        <strain evidence="21">cv. CM334</strain>
    </source>
</reference>
<evidence type="ECO:0000256" key="9">
    <source>
        <dbReference type="ARBA" id="ARBA00022679"/>
    </source>
</evidence>
<dbReference type="UniPathway" id="UPA00557">
    <property type="reaction ID" value="UER00614"/>
</dbReference>
<comment type="pathway">
    <text evidence="4">Lipid metabolism.</text>
</comment>
<dbReference type="PANTHER" id="PTHR13619">
    <property type="entry name" value="PHOSPHATIDATE CYTIDYLYLTRANSFERASE, MITOCHONDRIAL"/>
    <property type="match status" value="1"/>
</dbReference>
<keyword evidence="15 19" id="KW-0472">Membrane</keyword>
<keyword evidence="13" id="KW-0443">Lipid metabolism</keyword>
<keyword evidence="21" id="KW-1185">Reference proteome</keyword>
<evidence type="ECO:0000256" key="18">
    <source>
        <dbReference type="ARBA" id="ARBA00029893"/>
    </source>
</evidence>
<keyword evidence="19" id="KW-0812">Transmembrane</keyword>
<evidence type="ECO:0000256" key="4">
    <source>
        <dbReference type="ARBA" id="ARBA00005189"/>
    </source>
</evidence>
<evidence type="ECO:0000256" key="11">
    <source>
        <dbReference type="ARBA" id="ARBA00022792"/>
    </source>
</evidence>
<evidence type="ECO:0000256" key="10">
    <source>
        <dbReference type="ARBA" id="ARBA00022695"/>
    </source>
</evidence>
<evidence type="ECO:0000256" key="15">
    <source>
        <dbReference type="ARBA" id="ARBA00023136"/>
    </source>
</evidence>
<evidence type="ECO:0000256" key="8">
    <source>
        <dbReference type="ARBA" id="ARBA00022516"/>
    </source>
</evidence>
<evidence type="ECO:0000256" key="5">
    <source>
        <dbReference type="ARBA" id="ARBA00005458"/>
    </source>
</evidence>
<dbReference type="AlphaFoldDB" id="A0A2G2Z3M7"/>
<feature type="transmembrane region" description="Helical" evidence="19">
    <location>
        <begin position="103"/>
        <end position="121"/>
    </location>
</feature>
<protein>
    <recommendedName>
        <fullName evidence="7">Phosphatidate cytidylyltransferase, mitochondrial</fullName>
        <ecNumber evidence="6">2.7.7.41</ecNumber>
    </recommendedName>
    <alternativeName>
        <fullName evidence="18">CDP-diacylglycerol synthase</fullName>
    </alternativeName>
</protein>
<keyword evidence="16" id="KW-0594">Phospholipid biosynthesis</keyword>
<name>A0A2G2Z3M7_CAPAN</name>
<keyword evidence="9" id="KW-0808">Transferase</keyword>
<reference evidence="20 21" key="1">
    <citation type="journal article" date="2014" name="Nat. Genet.">
        <title>Genome sequence of the hot pepper provides insights into the evolution of pungency in Capsicum species.</title>
        <authorList>
            <person name="Kim S."/>
            <person name="Park M."/>
            <person name="Yeom S.I."/>
            <person name="Kim Y.M."/>
            <person name="Lee J.M."/>
            <person name="Lee H.A."/>
            <person name="Seo E."/>
            <person name="Choi J."/>
            <person name="Cheong K."/>
            <person name="Kim K.T."/>
            <person name="Jung K."/>
            <person name="Lee G.W."/>
            <person name="Oh S.K."/>
            <person name="Bae C."/>
            <person name="Kim S.B."/>
            <person name="Lee H.Y."/>
            <person name="Kim S.Y."/>
            <person name="Kim M.S."/>
            <person name="Kang B.C."/>
            <person name="Jo Y.D."/>
            <person name="Yang H.B."/>
            <person name="Jeong H.J."/>
            <person name="Kang W.H."/>
            <person name="Kwon J.K."/>
            <person name="Shin C."/>
            <person name="Lim J.Y."/>
            <person name="Park J.H."/>
            <person name="Huh J.H."/>
            <person name="Kim J.S."/>
            <person name="Kim B.D."/>
            <person name="Cohen O."/>
            <person name="Paran I."/>
            <person name="Suh M.C."/>
            <person name="Lee S.B."/>
            <person name="Kim Y.K."/>
            <person name="Shin Y."/>
            <person name="Noh S.J."/>
            <person name="Park J."/>
            <person name="Seo Y.S."/>
            <person name="Kwon S.Y."/>
            <person name="Kim H.A."/>
            <person name="Park J.M."/>
            <person name="Kim H.J."/>
            <person name="Choi S.B."/>
            <person name="Bosland P.W."/>
            <person name="Reeves G."/>
            <person name="Jo S.H."/>
            <person name="Lee B.W."/>
            <person name="Cho H.T."/>
            <person name="Choi H.S."/>
            <person name="Lee M.S."/>
            <person name="Yu Y."/>
            <person name="Do Choi Y."/>
            <person name="Park B.S."/>
            <person name="van Deynze A."/>
            <person name="Ashrafi H."/>
            <person name="Hill T."/>
            <person name="Kim W.T."/>
            <person name="Pai H.S."/>
            <person name="Ahn H.K."/>
            <person name="Yeam I."/>
            <person name="Giovannoni J.J."/>
            <person name="Rose J.K."/>
            <person name="Sorensen I."/>
            <person name="Lee S.J."/>
            <person name="Kim R.W."/>
            <person name="Choi I.Y."/>
            <person name="Choi B.S."/>
            <person name="Lim J.S."/>
            <person name="Lee Y.H."/>
            <person name="Choi D."/>
        </authorList>
    </citation>
    <scope>NUCLEOTIDE SEQUENCE [LARGE SCALE GENOMIC DNA]</scope>
    <source>
        <strain evidence="21">cv. CM334</strain>
    </source>
</reference>
<proteinExistence type="inferred from homology"/>
<keyword evidence="19" id="KW-1133">Transmembrane helix</keyword>
<keyword evidence="11" id="KW-0999">Mitochondrion inner membrane</keyword>